<evidence type="ECO:0000256" key="1">
    <source>
        <dbReference type="ARBA" id="ARBA00023157"/>
    </source>
</evidence>
<proteinExistence type="predicted"/>
<dbReference type="eggNOG" id="KOG4297">
    <property type="taxonomic scope" value="Eukaryota"/>
</dbReference>
<organism>
    <name type="scientific">Branchiostoma floridae</name>
    <name type="common">Florida lancelet</name>
    <name type="synonym">Amphioxus</name>
    <dbReference type="NCBI Taxonomy" id="7739"/>
    <lineage>
        <taxon>Eukaryota</taxon>
        <taxon>Metazoa</taxon>
        <taxon>Chordata</taxon>
        <taxon>Cephalochordata</taxon>
        <taxon>Leptocardii</taxon>
        <taxon>Amphioxiformes</taxon>
        <taxon>Branchiostomatidae</taxon>
        <taxon>Branchiostoma</taxon>
    </lineage>
</organism>
<feature type="domain" description="C-type lectin" evidence="2">
    <location>
        <begin position="24"/>
        <end position="143"/>
    </location>
</feature>
<dbReference type="Pfam" id="PF00059">
    <property type="entry name" value="Lectin_C"/>
    <property type="match status" value="1"/>
</dbReference>
<evidence type="ECO:0000313" key="3">
    <source>
        <dbReference type="EMBL" id="EEN50734.1"/>
    </source>
</evidence>
<dbReference type="PANTHER" id="PTHR22803">
    <property type="entry name" value="MANNOSE, PHOSPHOLIPASE, LECTIN RECEPTOR RELATED"/>
    <property type="match status" value="1"/>
</dbReference>
<dbReference type="PROSITE" id="PS00615">
    <property type="entry name" value="C_TYPE_LECTIN_1"/>
    <property type="match status" value="1"/>
</dbReference>
<dbReference type="SMART" id="SM00034">
    <property type="entry name" value="CLECT"/>
    <property type="match status" value="1"/>
</dbReference>
<dbReference type="Gene3D" id="3.10.100.10">
    <property type="entry name" value="Mannose-Binding Protein A, subunit A"/>
    <property type="match status" value="1"/>
</dbReference>
<dbReference type="EMBL" id="GG666600">
    <property type="protein sequence ID" value="EEN50734.1"/>
    <property type="molecule type" value="Genomic_DNA"/>
</dbReference>
<protein>
    <recommendedName>
        <fullName evidence="2">C-type lectin domain-containing protein</fullName>
    </recommendedName>
</protein>
<name>C3Z9N8_BRAFL</name>
<accession>C3Z9N8</accession>
<dbReference type="InParanoid" id="C3Z9N8"/>
<dbReference type="PRINTS" id="PR01504">
    <property type="entry name" value="PNCREATITSAP"/>
</dbReference>
<keyword evidence="1" id="KW-1015">Disulfide bond</keyword>
<dbReference type="InterPro" id="IPR018378">
    <property type="entry name" value="C-type_lectin_CS"/>
</dbReference>
<reference evidence="3" key="1">
    <citation type="journal article" date="2008" name="Nature">
        <title>The amphioxus genome and the evolution of the chordate karyotype.</title>
        <authorList>
            <consortium name="US DOE Joint Genome Institute (JGI-PGF)"/>
            <person name="Putnam N.H."/>
            <person name="Butts T."/>
            <person name="Ferrier D.E.K."/>
            <person name="Furlong R.F."/>
            <person name="Hellsten U."/>
            <person name="Kawashima T."/>
            <person name="Robinson-Rechavi M."/>
            <person name="Shoguchi E."/>
            <person name="Terry A."/>
            <person name="Yu J.-K."/>
            <person name="Benito-Gutierrez E.L."/>
            <person name="Dubchak I."/>
            <person name="Garcia-Fernandez J."/>
            <person name="Gibson-Brown J.J."/>
            <person name="Grigoriev I.V."/>
            <person name="Horton A.C."/>
            <person name="de Jong P.J."/>
            <person name="Jurka J."/>
            <person name="Kapitonov V.V."/>
            <person name="Kohara Y."/>
            <person name="Kuroki Y."/>
            <person name="Lindquist E."/>
            <person name="Lucas S."/>
            <person name="Osoegawa K."/>
            <person name="Pennacchio L.A."/>
            <person name="Salamov A.A."/>
            <person name="Satou Y."/>
            <person name="Sauka-Spengler T."/>
            <person name="Schmutz J."/>
            <person name="Shin-I T."/>
            <person name="Toyoda A."/>
            <person name="Bronner-Fraser M."/>
            <person name="Fujiyama A."/>
            <person name="Holland L.Z."/>
            <person name="Holland P.W.H."/>
            <person name="Satoh N."/>
            <person name="Rokhsar D.S."/>
        </authorList>
    </citation>
    <scope>NUCLEOTIDE SEQUENCE [LARGE SCALE GENOMIC DNA]</scope>
    <source>
        <strain evidence="3">S238N-H82</strain>
        <tissue evidence="3">Testes</tissue>
    </source>
</reference>
<dbReference type="PROSITE" id="PS50041">
    <property type="entry name" value="C_TYPE_LECTIN_2"/>
    <property type="match status" value="1"/>
</dbReference>
<dbReference type="InterPro" id="IPR016186">
    <property type="entry name" value="C-type_lectin-like/link_sf"/>
</dbReference>
<gene>
    <name evidence="3" type="ORF">BRAFLDRAFT_224211</name>
</gene>
<sequence>MCSAFCKIPNLIPALQCPSEWRKYNNHCYKLMTDKLSWSAASSRCRQHGAMLISINDQAENNFVKDLISNYKTTVPAIWMGLHKKSGQWKWTDGSRFHYKNWVPGEPNNNKWFSGYKGENCAVMHHGQWNDFQCGTAYAYICEKPI</sequence>
<dbReference type="InterPro" id="IPR016187">
    <property type="entry name" value="CTDL_fold"/>
</dbReference>
<dbReference type="FunCoup" id="C3Z9N8">
    <property type="interactions" value="15"/>
</dbReference>
<dbReference type="SUPFAM" id="SSF56436">
    <property type="entry name" value="C-type lectin-like"/>
    <property type="match status" value="1"/>
</dbReference>
<dbReference type="InterPro" id="IPR050111">
    <property type="entry name" value="C-type_lectin/snaclec_domain"/>
</dbReference>
<dbReference type="AlphaFoldDB" id="C3Z9N8"/>
<dbReference type="STRING" id="7739.C3Z9N8"/>
<dbReference type="FunFam" id="3.10.100.10:FF:000094">
    <property type="entry name" value="Uncharacterized protein"/>
    <property type="match status" value="1"/>
</dbReference>
<dbReference type="InterPro" id="IPR001304">
    <property type="entry name" value="C-type_lectin-like"/>
</dbReference>
<evidence type="ECO:0000259" key="2">
    <source>
        <dbReference type="PROSITE" id="PS50041"/>
    </source>
</evidence>